<protein>
    <recommendedName>
        <fullName evidence="2">HNH nuclease domain-containing protein</fullName>
    </recommendedName>
</protein>
<dbReference type="Pfam" id="PF01844">
    <property type="entry name" value="HNH"/>
    <property type="match status" value="1"/>
</dbReference>
<dbReference type="InterPro" id="IPR003615">
    <property type="entry name" value="HNH_nuc"/>
</dbReference>
<accession>A0A7I9V741</accession>
<dbReference type="GO" id="GO:0004519">
    <property type="term" value="F:endonuclease activity"/>
    <property type="evidence" value="ECO:0007669"/>
    <property type="project" value="InterPro"/>
</dbReference>
<dbReference type="InterPro" id="IPR052892">
    <property type="entry name" value="NA-targeting_endonuclease"/>
</dbReference>
<dbReference type="Proteomes" id="UP000444960">
    <property type="component" value="Unassembled WGS sequence"/>
</dbReference>
<comment type="caution">
    <text evidence="3">The sequence shown here is derived from an EMBL/GenBank/DDBJ whole genome shotgun (WGS) entry which is preliminary data.</text>
</comment>
<dbReference type="PANTHER" id="PTHR33877">
    <property type="entry name" value="SLL1193 PROTEIN"/>
    <property type="match status" value="1"/>
</dbReference>
<name>A0A7I9V741_9ACTN</name>
<dbReference type="AlphaFoldDB" id="A0A7I9V741"/>
<dbReference type="PANTHER" id="PTHR33877:SF2">
    <property type="entry name" value="OS07G0170200 PROTEIN"/>
    <property type="match status" value="1"/>
</dbReference>
<reference evidence="4" key="1">
    <citation type="submission" date="2019-06" db="EMBL/GenBank/DDBJ databases">
        <title>Gordonia isolated from sludge of a wastewater treatment plant.</title>
        <authorList>
            <person name="Tamura T."/>
            <person name="Aoyama K."/>
            <person name="Kang Y."/>
            <person name="Saito S."/>
            <person name="Akiyama N."/>
            <person name="Yazawa K."/>
            <person name="Gonoi T."/>
            <person name="Mikami Y."/>
        </authorList>
    </citation>
    <scope>NUCLEOTIDE SEQUENCE [LARGE SCALE GENOMIC DNA]</scope>
    <source>
        <strain evidence="4">NBRC 107696</strain>
    </source>
</reference>
<sequence>MPWSNGPSRTSTPEWRKIRRACITRDGNTCAECGADGRQVRLDCDHIIPVAEGGTDTLDNARMLCTTCHAAKTRRETERGRARRNAKRYRAKEPHPMDAILAQQQANQQCEQH</sequence>
<dbReference type="Gene3D" id="1.10.30.50">
    <property type="match status" value="1"/>
</dbReference>
<evidence type="ECO:0000259" key="2">
    <source>
        <dbReference type="SMART" id="SM00507"/>
    </source>
</evidence>
<organism evidence="3 4">
    <name type="scientific">Gordonia spumicola</name>
    <dbReference type="NCBI Taxonomy" id="589161"/>
    <lineage>
        <taxon>Bacteria</taxon>
        <taxon>Bacillati</taxon>
        <taxon>Actinomycetota</taxon>
        <taxon>Actinomycetes</taxon>
        <taxon>Mycobacteriales</taxon>
        <taxon>Gordoniaceae</taxon>
        <taxon>Gordonia</taxon>
    </lineage>
</organism>
<dbReference type="CDD" id="cd00085">
    <property type="entry name" value="HNHc"/>
    <property type="match status" value="1"/>
</dbReference>
<evidence type="ECO:0000256" key="1">
    <source>
        <dbReference type="SAM" id="MobiDB-lite"/>
    </source>
</evidence>
<gene>
    <name evidence="3" type="ORF">nbrc107696_15630</name>
</gene>
<feature type="compositionally biased region" description="Basic residues" evidence="1">
    <location>
        <begin position="81"/>
        <end position="90"/>
    </location>
</feature>
<evidence type="ECO:0000313" key="3">
    <source>
        <dbReference type="EMBL" id="GEE01117.1"/>
    </source>
</evidence>
<dbReference type="InterPro" id="IPR036280">
    <property type="entry name" value="Multihaem_cyt_sf"/>
</dbReference>
<keyword evidence="4" id="KW-1185">Reference proteome</keyword>
<dbReference type="EMBL" id="BJOV01000003">
    <property type="protein sequence ID" value="GEE01117.1"/>
    <property type="molecule type" value="Genomic_DNA"/>
</dbReference>
<feature type="domain" description="HNH nuclease" evidence="2">
    <location>
        <begin position="17"/>
        <end position="70"/>
    </location>
</feature>
<dbReference type="InterPro" id="IPR002711">
    <property type="entry name" value="HNH"/>
</dbReference>
<dbReference type="GO" id="GO:0003676">
    <property type="term" value="F:nucleic acid binding"/>
    <property type="evidence" value="ECO:0007669"/>
    <property type="project" value="InterPro"/>
</dbReference>
<feature type="region of interest" description="Disordered" evidence="1">
    <location>
        <begin position="75"/>
        <end position="97"/>
    </location>
</feature>
<dbReference type="SUPFAM" id="SSF48695">
    <property type="entry name" value="Multiheme cytochromes"/>
    <property type="match status" value="1"/>
</dbReference>
<dbReference type="SMART" id="SM00507">
    <property type="entry name" value="HNHc"/>
    <property type="match status" value="1"/>
</dbReference>
<evidence type="ECO:0000313" key="4">
    <source>
        <dbReference type="Proteomes" id="UP000444960"/>
    </source>
</evidence>
<dbReference type="GO" id="GO:0008270">
    <property type="term" value="F:zinc ion binding"/>
    <property type="evidence" value="ECO:0007669"/>
    <property type="project" value="InterPro"/>
</dbReference>
<proteinExistence type="predicted"/>